<dbReference type="KEGG" id="ffu:CLAFUR5_07339"/>
<proteinExistence type="predicted"/>
<keyword evidence="2" id="KW-1185">Reference proteome</keyword>
<dbReference type="RefSeq" id="XP_047763265.1">
    <property type="nucleotide sequence ID" value="XM_047906487.1"/>
</dbReference>
<protein>
    <submittedName>
        <fullName evidence="1">Uncharacterized protein</fullName>
    </submittedName>
</protein>
<dbReference type="Proteomes" id="UP000756132">
    <property type="component" value="Chromosome 6"/>
</dbReference>
<sequence>MKLHHRPGMTKRICVALLSPKRPYYITHEYGTITSFDDEVETLGELFDIVVRLKDRSVAKHLELMQTYKEVSKVMRKAINEWRWGKRNGRWATRLEELTMEHETPCTESMERAGCPYCYVKRYQHEIEREEVFVEDNFGRYLK</sequence>
<organism evidence="1 2">
    <name type="scientific">Passalora fulva</name>
    <name type="common">Tomato leaf mold</name>
    <name type="synonym">Cladosporium fulvum</name>
    <dbReference type="NCBI Taxonomy" id="5499"/>
    <lineage>
        <taxon>Eukaryota</taxon>
        <taxon>Fungi</taxon>
        <taxon>Dikarya</taxon>
        <taxon>Ascomycota</taxon>
        <taxon>Pezizomycotina</taxon>
        <taxon>Dothideomycetes</taxon>
        <taxon>Dothideomycetidae</taxon>
        <taxon>Mycosphaerellales</taxon>
        <taxon>Mycosphaerellaceae</taxon>
        <taxon>Fulvia</taxon>
    </lineage>
</organism>
<name>A0A9Q8PAH1_PASFU</name>
<dbReference type="EMBL" id="CP090168">
    <property type="protein sequence ID" value="UJO18899.1"/>
    <property type="molecule type" value="Genomic_DNA"/>
</dbReference>
<gene>
    <name evidence="1" type="ORF">CLAFUR5_07339</name>
</gene>
<evidence type="ECO:0000313" key="1">
    <source>
        <dbReference type="EMBL" id="UJO18899.1"/>
    </source>
</evidence>
<dbReference type="AlphaFoldDB" id="A0A9Q8PAH1"/>
<dbReference type="GeneID" id="71987217"/>
<evidence type="ECO:0000313" key="2">
    <source>
        <dbReference type="Proteomes" id="UP000756132"/>
    </source>
</evidence>
<accession>A0A9Q8PAH1</accession>
<reference evidence="1" key="1">
    <citation type="submission" date="2021-12" db="EMBL/GenBank/DDBJ databases">
        <authorList>
            <person name="Zaccaron A."/>
            <person name="Stergiopoulos I."/>
        </authorList>
    </citation>
    <scope>NUCLEOTIDE SEQUENCE</scope>
    <source>
        <strain evidence="1">Race5_Kim</strain>
    </source>
</reference>
<reference evidence="1" key="2">
    <citation type="journal article" date="2022" name="Microb. Genom.">
        <title>A chromosome-scale genome assembly of the tomato pathogen Cladosporium fulvum reveals a compartmentalized genome architecture and the presence of a dispensable chromosome.</title>
        <authorList>
            <person name="Zaccaron A.Z."/>
            <person name="Chen L.H."/>
            <person name="Samaras A."/>
            <person name="Stergiopoulos I."/>
        </authorList>
    </citation>
    <scope>NUCLEOTIDE SEQUENCE</scope>
    <source>
        <strain evidence="1">Race5_Kim</strain>
    </source>
</reference>